<gene>
    <name evidence="16" type="primary">upp</name>
    <name evidence="16" type="ORF">FGL01_11070</name>
    <name evidence="17" type="ORF">SAMN05192550_0599</name>
</gene>
<keyword evidence="8" id="KW-0547">Nucleotide-binding</keyword>
<evidence type="ECO:0000256" key="6">
    <source>
        <dbReference type="ARBA" id="ARBA00022676"/>
    </source>
</evidence>
<evidence type="ECO:0000256" key="7">
    <source>
        <dbReference type="ARBA" id="ARBA00022679"/>
    </source>
</evidence>
<dbReference type="Proteomes" id="UP000182367">
    <property type="component" value="Unassembled WGS sequence"/>
</dbReference>
<dbReference type="EMBL" id="FNEO01000001">
    <property type="protein sequence ID" value="SDI70872.1"/>
    <property type="molecule type" value="Genomic_DNA"/>
</dbReference>
<evidence type="ECO:0000313" key="17">
    <source>
        <dbReference type="EMBL" id="SDI70872.1"/>
    </source>
</evidence>
<evidence type="ECO:0000256" key="9">
    <source>
        <dbReference type="ARBA" id="ARBA00023134"/>
    </source>
</evidence>
<evidence type="ECO:0000313" key="16">
    <source>
        <dbReference type="EMBL" id="GEL10368.1"/>
    </source>
</evidence>
<evidence type="ECO:0000313" key="18">
    <source>
        <dbReference type="Proteomes" id="UP000182367"/>
    </source>
</evidence>
<dbReference type="EMBL" id="BJVF01000001">
    <property type="protein sequence ID" value="GEL10368.1"/>
    <property type="molecule type" value="Genomic_DNA"/>
</dbReference>
<dbReference type="Pfam" id="PF14681">
    <property type="entry name" value="UPRTase"/>
    <property type="match status" value="1"/>
</dbReference>
<comment type="function">
    <text evidence="12">Catalyzes the conversion of uracil and 5-phospho-alpha-D-ribose 1-diphosphate (PRPP) to UMP and diphosphate.</text>
</comment>
<dbReference type="SUPFAM" id="SSF53271">
    <property type="entry name" value="PRTase-like"/>
    <property type="match status" value="1"/>
</dbReference>
<dbReference type="FunFam" id="3.40.50.2020:FF:000023">
    <property type="entry name" value="Probable uracil phosphoribosyltransferase"/>
    <property type="match status" value="1"/>
</dbReference>
<dbReference type="NCBIfam" id="NF001097">
    <property type="entry name" value="PRK00129.1"/>
    <property type="match status" value="1"/>
</dbReference>
<dbReference type="PANTHER" id="PTHR11608">
    <property type="entry name" value="BIFUNCTIONAL PROTEIN PYRR"/>
    <property type="match status" value="1"/>
</dbReference>
<keyword evidence="9" id="KW-0342">GTP-binding</keyword>
<comment type="similarity">
    <text evidence="3">Belongs to the UPRTase family.</text>
</comment>
<evidence type="ECO:0000313" key="19">
    <source>
        <dbReference type="Proteomes" id="UP000321579"/>
    </source>
</evidence>
<dbReference type="InterPro" id="IPR050137">
    <property type="entry name" value="PyrR_bifunctional"/>
</dbReference>
<dbReference type="GO" id="GO:0004845">
    <property type="term" value="F:uracil phosphoribosyltransferase activity"/>
    <property type="evidence" value="ECO:0007669"/>
    <property type="project" value="UniProtKB-EC"/>
</dbReference>
<reference evidence="17 18" key="1">
    <citation type="submission" date="2016-10" db="EMBL/GenBank/DDBJ databases">
        <authorList>
            <person name="Varghese N."/>
            <person name="Submissions S."/>
        </authorList>
    </citation>
    <scope>NUCLEOTIDE SEQUENCE [LARGE SCALE GENOMIC DNA]</scope>
    <source>
        <strain evidence="17 18">Gm-149</strain>
    </source>
</reference>
<evidence type="ECO:0000256" key="12">
    <source>
        <dbReference type="ARBA" id="ARBA00056901"/>
    </source>
</evidence>
<keyword evidence="7 16" id="KW-0808">Transferase</keyword>
<feature type="domain" description="Phosphoribosyltransferase" evidence="15">
    <location>
        <begin position="38"/>
        <end position="242"/>
    </location>
</feature>
<dbReference type="InterPro" id="IPR029057">
    <property type="entry name" value="PRTase-like"/>
</dbReference>
<comment type="cofactor">
    <cofactor evidence="1">
        <name>Mg(2+)</name>
        <dbReference type="ChEBI" id="CHEBI:18420"/>
    </cofactor>
</comment>
<keyword evidence="5" id="KW-0021">Allosteric enzyme</keyword>
<proteinExistence type="inferred from homology"/>
<dbReference type="AlphaFoldDB" id="A0A511CJ40"/>
<name>A0A511CJ40_9FLAO</name>
<evidence type="ECO:0000256" key="13">
    <source>
        <dbReference type="ARBA" id="ARBA00072146"/>
    </source>
</evidence>
<keyword evidence="6 16" id="KW-0328">Glycosyltransferase</keyword>
<dbReference type="InterPro" id="IPR000836">
    <property type="entry name" value="PRTase_dom"/>
</dbReference>
<comment type="pathway">
    <text evidence="2">Pyrimidine metabolism; UMP biosynthesis via salvage pathway; UMP from uracil: step 1/1.</text>
</comment>
<reference evidence="16 19" key="2">
    <citation type="submission" date="2019-07" db="EMBL/GenBank/DDBJ databases">
        <title>Whole genome shotgun sequence of Flavobacterium glycines NBRC 105008.</title>
        <authorList>
            <person name="Hosoyama A."/>
            <person name="Uohara A."/>
            <person name="Ohji S."/>
            <person name="Ichikawa N."/>
        </authorList>
    </citation>
    <scope>NUCLEOTIDE SEQUENCE [LARGE SCALE GENOMIC DNA]</scope>
    <source>
        <strain evidence="16 19">NBRC 105008</strain>
    </source>
</reference>
<dbReference type="CDD" id="cd06223">
    <property type="entry name" value="PRTases_typeI"/>
    <property type="match status" value="1"/>
</dbReference>
<evidence type="ECO:0000256" key="4">
    <source>
        <dbReference type="ARBA" id="ARBA00011894"/>
    </source>
</evidence>
<organism evidence="16 19">
    <name type="scientific">Flavobacterium glycines</name>
    <dbReference type="NCBI Taxonomy" id="551990"/>
    <lineage>
        <taxon>Bacteria</taxon>
        <taxon>Pseudomonadati</taxon>
        <taxon>Bacteroidota</taxon>
        <taxon>Flavobacteriia</taxon>
        <taxon>Flavobacteriales</taxon>
        <taxon>Flavobacteriaceae</taxon>
        <taxon>Flavobacterium</taxon>
    </lineage>
</organism>
<evidence type="ECO:0000256" key="8">
    <source>
        <dbReference type="ARBA" id="ARBA00022741"/>
    </source>
</evidence>
<dbReference type="GO" id="GO:0005525">
    <property type="term" value="F:GTP binding"/>
    <property type="evidence" value="ECO:0007669"/>
    <property type="project" value="UniProtKB-KW"/>
</dbReference>
<evidence type="ECO:0000259" key="15">
    <source>
        <dbReference type="Pfam" id="PF14681"/>
    </source>
</evidence>
<comment type="caution">
    <text evidence="16">The sequence shown here is derived from an EMBL/GenBank/DDBJ whole genome shotgun (WGS) entry which is preliminary data.</text>
</comment>
<sequence length="245" mass="28029">MDKDTFYTFIKKLETNFLTATFNQNYSAMQIHYLSEKNSILNHFLAEIREVNIHKDAMRFRRNIERIGEIMAYELSKELDYKTIDVQTPLGIKKTTQIADSVVLCSILRAGLSMHLGFLNYFDQAENGFISAYRYHPNNDDYFEIKVEYQAIADINDKCVLLIDPMLATGQSIVAVYNRLMERGIPRNMHIAVTIAAPEGIAYLEKHLPENCHLWIGALDEKLNEHSYIVPGLGDAGDLAYGIKL</sequence>
<dbReference type="Proteomes" id="UP000321579">
    <property type="component" value="Unassembled WGS sequence"/>
</dbReference>
<dbReference type="EC" id="2.4.2.9" evidence="4"/>
<comment type="catalytic activity">
    <reaction evidence="11">
        <text>UMP + diphosphate = 5-phospho-alpha-D-ribose 1-diphosphate + uracil</text>
        <dbReference type="Rhea" id="RHEA:13017"/>
        <dbReference type="ChEBI" id="CHEBI:17568"/>
        <dbReference type="ChEBI" id="CHEBI:33019"/>
        <dbReference type="ChEBI" id="CHEBI:57865"/>
        <dbReference type="ChEBI" id="CHEBI:58017"/>
        <dbReference type="EC" id="2.4.2.9"/>
    </reaction>
</comment>
<evidence type="ECO:0000256" key="1">
    <source>
        <dbReference type="ARBA" id="ARBA00001946"/>
    </source>
</evidence>
<evidence type="ECO:0000256" key="5">
    <source>
        <dbReference type="ARBA" id="ARBA00022533"/>
    </source>
</evidence>
<evidence type="ECO:0000256" key="11">
    <source>
        <dbReference type="ARBA" id="ARBA00052919"/>
    </source>
</evidence>
<protein>
    <recommendedName>
        <fullName evidence="13">Uracil phosphoribosyltransferase</fullName>
        <ecNumber evidence="4">2.4.2.9</ecNumber>
    </recommendedName>
    <alternativeName>
        <fullName evidence="10">UMP pyrophosphorylase</fullName>
    </alternativeName>
    <alternativeName>
        <fullName evidence="14">UPRTase</fullName>
    </alternativeName>
</protein>
<evidence type="ECO:0000256" key="3">
    <source>
        <dbReference type="ARBA" id="ARBA00009516"/>
    </source>
</evidence>
<accession>A0A511CJ40</accession>
<evidence type="ECO:0000256" key="10">
    <source>
        <dbReference type="ARBA" id="ARBA00031082"/>
    </source>
</evidence>
<keyword evidence="18" id="KW-1185">Reference proteome</keyword>
<dbReference type="PANTHER" id="PTHR11608:SF0">
    <property type="entry name" value="BIFUNCTIONAL PROTEIN PYRR"/>
    <property type="match status" value="1"/>
</dbReference>
<evidence type="ECO:0000256" key="14">
    <source>
        <dbReference type="ARBA" id="ARBA00079807"/>
    </source>
</evidence>
<dbReference type="Gene3D" id="3.40.50.2020">
    <property type="match status" value="1"/>
</dbReference>
<evidence type="ECO:0000256" key="2">
    <source>
        <dbReference type="ARBA" id="ARBA00005180"/>
    </source>
</evidence>